<name>A0ABY1PAZ3_9RHOB</name>
<dbReference type="RefSeq" id="WP_283427151.1">
    <property type="nucleotide sequence ID" value="NZ_FXTY01000007.1"/>
</dbReference>
<comment type="caution">
    <text evidence="2">The sequence shown here is derived from an EMBL/GenBank/DDBJ whole genome shotgun (WGS) entry which is preliminary data.</text>
</comment>
<feature type="transmembrane region" description="Helical" evidence="1">
    <location>
        <begin position="318"/>
        <end position="343"/>
    </location>
</feature>
<dbReference type="Pfam" id="PF16868">
    <property type="entry name" value="NMT1_3"/>
    <property type="match status" value="1"/>
</dbReference>
<gene>
    <name evidence="2" type="ORF">SAMN06265373_10743</name>
</gene>
<dbReference type="InterPro" id="IPR011852">
    <property type="entry name" value="TRAP_TAXI"/>
</dbReference>
<protein>
    <submittedName>
        <fullName evidence="2">TRAP-type uncharacterized transport system, substrate-binding protein</fullName>
    </submittedName>
</protein>
<evidence type="ECO:0000313" key="3">
    <source>
        <dbReference type="Proteomes" id="UP001157961"/>
    </source>
</evidence>
<feature type="transmembrane region" description="Helical" evidence="1">
    <location>
        <begin position="6"/>
        <end position="24"/>
    </location>
</feature>
<accession>A0ABY1PAZ3</accession>
<dbReference type="EMBL" id="FXTY01000007">
    <property type="protein sequence ID" value="SMP30427.1"/>
    <property type="molecule type" value="Genomic_DNA"/>
</dbReference>
<dbReference type="PANTHER" id="PTHR42941">
    <property type="entry name" value="SLL1037 PROTEIN"/>
    <property type="match status" value="1"/>
</dbReference>
<proteinExistence type="predicted"/>
<dbReference type="Gene3D" id="3.40.190.10">
    <property type="entry name" value="Periplasmic binding protein-like II"/>
    <property type="match status" value="2"/>
</dbReference>
<organism evidence="2 3">
    <name type="scientific">Shimia sagamensis</name>
    <dbReference type="NCBI Taxonomy" id="1566352"/>
    <lineage>
        <taxon>Bacteria</taxon>
        <taxon>Pseudomonadati</taxon>
        <taxon>Pseudomonadota</taxon>
        <taxon>Alphaproteobacteria</taxon>
        <taxon>Rhodobacterales</taxon>
        <taxon>Roseobacteraceae</taxon>
    </lineage>
</organism>
<evidence type="ECO:0000313" key="2">
    <source>
        <dbReference type="EMBL" id="SMP30427.1"/>
    </source>
</evidence>
<sequence length="420" mass="46709">MRLWIFITTLSLAICVSLVMYMLLPPNRLKLAAGSQGGAYTLMAERYQEVLARDGIDVQIVHTNGSVDNAELISKDLVDAAFLQAGVGVTDGTAESIGGVFYEPMIFLAHSGHDIPENPALWHDLTIAAGKRGSGTAVAFADFQDAVGMDKSANTLVDVGYSQAIFALRAGDIDMAFFVSSIEAPYLRQAFGYEDIDILHLSYTDAIARHLDYADLVEVPTGGVSLNPVQPSEARQLLALKAQLVIDPNLHPALVNRLTMAAKELHRGHDVLTPRDTFPEPRGIGIPENNVARQLIEDGPSTWHNLLPYWMAAQVNRLFLLTLPILFLLLPLLRVLPMMYAYFRGWQVWKHYGRIREIEAQMGPRSNATELADMAEELDVVDHRISQLKLPPAYRQTAYHARMHIDLVQKRIKHLELQLS</sequence>
<reference evidence="2 3" key="1">
    <citation type="submission" date="2017-05" db="EMBL/GenBank/DDBJ databases">
        <authorList>
            <person name="Varghese N."/>
            <person name="Submissions S."/>
        </authorList>
    </citation>
    <scope>NUCLEOTIDE SEQUENCE [LARGE SCALE GENOMIC DNA]</scope>
    <source>
        <strain evidence="2 3">DSM 29734</strain>
    </source>
</reference>
<keyword evidence="1" id="KW-0472">Membrane</keyword>
<dbReference type="SUPFAM" id="SSF53850">
    <property type="entry name" value="Periplasmic binding protein-like II"/>
    <property type="match status" value="1"/>
</dbReference>
<keyword evidence="1" id="KW-1133">Transmembrane helix</keyword>
<dbReference type="Proteomes" id="UP001157961">
    <property type="component" value="Unassembled WGS sequence"/>
</dbReference>
<keyword evidence="1" id="KW-0812">Transmembrane</keyword>
<keyword evidence="3" id="KW-1185">Reference proteome</keyword>
<dbReference type="PANTHER" id="PTHR42941:SF1">
    <property type="entry name" value="SLL1037 PROTEIN"/>
    <property type="match status" value="1"/>
</dbReference>
<evidence type="ECO:0000256" key="1">
    <source>
        <dbReference type="SAM" id="Phobius"/>
    </source>
</evidence>